<dbReference type="SUPFAM" id="SSF82199">
    <property type="entry name" value="SET domain"/>
    <property type="match status" value="1"/>
</dbReference>
<keyword evidence="8" id="KW-0805">Transcription regulation</keyword>
<dbReference type="Gene3D" id="3.30.1490.40">
    <property type="match status" value="2"/>
</dbReference>
<evidence type="ECO:0000256" key="12">
    <source>
        <dbReference type="ARBA" id="ARBA00047583"/>
    </source>
</evidence>
<dbReference type="PANTHER" id="PTHR45814">
    <property type="entry name" value="HISTONE-LYSINE N-METHYLTRANSFERASE SETD1"/>
    <property type="match status" value="1"/>
</dbReference>
<dbReference type="GO" id="GO:0140999">
    <property type="term" value="F:histone H3K4 trimethyltransferase activity"/>
    <property type="evidence" value="ECO:0007669"/>
    <property type="project" value="UniProtKB-EC"/>
</dbReference>
<dbReference type="SMART" id="SM00317">
    <property type="entry name" value="SET"/>
    <property type="match status" value="1"/>
</dbReference>
<comment type="catalytic activity">
    <reaction evidence="11">
        <text>L-lysyl(4)-[histone H3] + 3 S-adenosyl-L-methionine = N(6),N(6),N(6)-trimethyl-L-lysyl(4)-[histone H3] + 3 S-adenosyl-L-homocysteine + 3 H(+)</text>
        <dbReference type="Rhea" id="RHEA:60260"/>
        <dbReference type="Rhea" id="RHEA-COMP:15537"/>
        <dbReference type="Rhea" id="RHEA-COMP:15547"/>
        <dbReference type="ChEBI" id="CHEBI:15378"/>
        <dbReference type="ChEBI" id="CHEBI:29969"/>
        <dbReference type="ChEBI" id="CHEBI:57856"/>
        <dbReference type="ChEBI" id="CHEBI:59789"/>
        <dbReference type="ChEBI" id="CHEBI:61961"/>
        <dbReference type="EC" id="2.1.1.354"/>
    </reaction>
</comment>
<evidence type="ECO:0000256" key="10">
    <source>
        <dbReference type="ARBA" id="ARBA00023242"/>
    </source>
</evidence>
<dbReference type="InterPro" id="IPR001214">
    <property type="entry name" value="SET_dom"/>
</dbReference>
<comment type="catalytic activity">
    <reaction evidence="12">
        <text>N(6)-methyl-L-lysyl(4)-[histone H3] + S-adenosyl-L-methionine = N(6),N(6)-dimethyl-L-lysyl(4)-[histone H3] + S-adenosyl-L-homocysteine + H(+)</text>
        <dbReference type="Rhea" id="RHEA:60268"/>
        <dbReference type="Rhea" id="RHEA-COMP:15540"/>
        <dbReference type="Rhea" id="RHEA-COMP:15543"/>
        <dbReference type="ChEBI" id="CHEBI:15378"/>
        <dbReference type="ChEBI" id="CHEBI:57856"/>
        <dbReference type="ChEBI" id="CHEBI:59789"/>
        <dbReference type="ChEBI" id="CHEBI:61929"/>
        <dbReference type="ChEBI" id="CHEBI:61976"/>
    </reaction>
</comment>
<evidence type="ECO:0000313" key="26">
    <source>
        <dbReference type="RefSeq" id="XP_039118643.1"/>
    </source>
</evidence>
<keyword evidence="3" id="KW-0489">Methyltransferase</keyword>
<dbReference type="InterPro" id="IPR037841">
    <property type="entry name" value="SET_SETD1A/B"/>
</dbReference>
<evidence type="ECO:0000313" key="20">
    <source>
        <dbReference type="RefSeq" id="XP_039118619.1"/>
    </source>
</evidence>
<evidence type="ECO:0000259" key="16">
    <source>
        <dbReference type="PROSITE" id="PS50829"/>
    </source>
</evidence>
<dbReference type="InterPro" id="IPR044570">
    <property type="entry name" value="Set1-like"/>
</dbReference>
<dbReference type="SMART" id="SM00508">
    <property type="entry name" value="PostSET"/>
    <property type="match status" value="1"/>
</dbReference>
<evidence type="ECO:0000313" key="25">
    <source>
        <dbReference type="RefSeq" id="XP_039118641.1"/>
    </source>
</evidence>
<dbReference type="GO" id="GO:0048188">
    <property type="term" value="C:Set1C/COMPASS complex"/>
    <property type="evidence" value="ECO:0007669"/>
    <property type="project" value="InterPro"/>
</dbReference>
<organism evidence="18 24">
    <name type="scientific">Dioscorea cayennensis subsp. rotundata</name>
    <name type="common">White Guinea yam</name>
    <name type="synonym">Dioscorea rotundata</name>
    <dbReference type="NCBI Taxonomy" id="55577"/>
    <lineage>
        <taxon>Eukaryota</taxon>
        <taxon>Viridiplantae</taxon>
        <taxon>Streptophyta</taxon>
        <taxon>Embryophyta</taxon>
        <taxon>Tracheophyta</taxon>
        <taxon>Spermatophyta</taxon>
        <taxon>Magnoliopsida</taxon>
        <taxon>Liliopsida</taxon>
        <taxon>Dioscoreales</taxon>
        <taxon>Dioscoreaceae</taxon>
        <taxon>Dioscorea</taxon>
    </lineage>
</organism>
<dbReference type="Gene3D" id="2.170.270.10">
    <property type="entry name" value="SET domain"/>
    <property type="match status" value="1"/>
</dbReference>
<evidence type="ECO:0000256" key="3">
    <source>
        <dbReference type="ARBA" id="ARBA00022603"/>
    </source>
</evidence>
<dbReference type="PROSITE" id="PS50280">
    <property type="entry name" value="SET"/>
    <property type="match status" value="1"/>
</dbReference>
<dbReference type="GO" id="GO:0003723">
    <property type="term" value="F:RNA binding"/>
    <property type="evidence" value="ECO:0007669"/>
    <property type="project" value="UniProtKB-KW"/>
</dbReference>
<dbReference type="Proteomes" id="UP001515500">
    <property type="component" value="Chromosome 3"/>
</dbReference>
<keyword evidence="18" id="KW-1185">Reference proteome</keyword>
<feature type="domain" description="SET" evidence="15">
    <location>
        <begin position="1179"/>
        <end position="1296"/>
    </location>
</feature>
<evidence type="ECO:0000256" key="7">
    <source>
        <dbReference type="ARBA" id="ARBA00022884"/>
    </source>
</evidence>
<evidence type="ECO:0000313" key="27">
    <source>
        <dbReference type="RefSeq" id="XP_039118649.1"/>
    </source>
</evidence>
<evidence type="ECO:0000256" key="4">
    <source>
        <dbReference type="ARBA" id="ARBA00022679"/>
    </source>
</evidence>
<dbReference type="RefSeq" id="XP_039118626.1">
    <property type="nucleotide sequence ID" value="XM_039262692.1"/>
</dbReference>
<feature type="region of interest" description="Disordered" evidence="14">
    <location>
        <begin position="665"/>
        <end position="686"/>
    </location>
</feature>
<evidence type="ECO:0000313" key="21">
    <source>
        <dbReference type="RefSeq" id="XP_039118626.1"/>
    </source>
</evidence>
<keyword evidence="5" id="KW-0949">S-adenosyl-L-methionine</keyword>
<dbReference type="PROSITE" id="PS50829">
    <property type="entry name" value="GYF"/>
    <property type="match status" value="1"/>
</dbReference>
<feature type="domain" description="Post-SET" evidence="17">
    <location>
        <begin position="1302"/>
        <end position="1318"/>
    </location>
</feature>
<evidence type="ECO:0000256" key="6">
    <source>
        <dbReference type="ARBA" id="ARBA00022853"/>
    </source>
</evidence>
<dbReference type="SUPFAM" id="SSF55277">
    <property type="entry name" value="GYF domain"/>
    <property type="match status" value="1"/>
</dbReference>
<evidence type="ECO:0000259" key="17">
    <source>
        <dbReference type="PROSITE" id="PS50868"/>
    </source>
</evidence>
<dbReference type="Pfam" id="PF00856">
    <property type="entry name" value="SET"/>
    <property type="match status" value="1"/>
</dbReference>
<dbReference type="RefSeq" id="XP_039118649.1">
    <property type="nucleotide sequence ID" value="XM_039262715.1"/>
</dbReference>
<dbReference type="RefSeq" id="XP_039118614.1">
    <property type="nucleotide sequence ID" value="XM_039262680.1"/>
</dbReference>
<evidence type="ECO:0000256" key="5">
    <source>
        <dbReference type="ARBA" id="ARBA00022691"/>
    </source>
</evidence>
<accession>A0AB40AVL6</accession>
<reference evidence="19 20" key="1">
    <citation type="submission" date="2025-04" db="UniProtKB">
        <authorList>
            <consortium name="RefSeq"/>
        </authorList>
    </citation>
    <scope>IDENTIFICATION</scope>
</reference>
<dbReference type="InterPro" id="IPR003169">
    <property type="entry name" value="GYF"/>
</dbReference>
<evidence type="ECO:0000259" key="15">
    <source>
        <dbReference type="PROSITE" id="PS50280"/>
    </source>
</evidence>
<evidence type="ECO:0000313" key="22">
    <source>
        <dbReference type="RefSeq" id="XP_039118628.1"/>
    </source>
</evidence>
<dbReference type="CDD" id="cd19169">
    <property type="entry name" value="SET_SETD1"/>
    <property type="match status" value="1"/>
</dbReference>
<dbReference type="RefSeq" id="XP_039118641.1">
    <property type="nucleotide sequence ID" value="XM_039262707.1"/>
</dbReference>
<dbReference type="RefSeq" id="XP_039118619.1">
    <property type="nucleotide sequence ID" value="XM_039262685.1"/>
</dbReference>
<evidence type="ECO:0000256" key="11">
    <source>
        <dbReference type="ARBA" id="ARBA00047571"/>
    </source>
</evidence>
<sequence>MPAFLDSSQIFSPSADQVMCERFSPSSALSASCSKRINHHSFESYSHLCNHYLDSHKRRKLLQPELFHTDECTCMGDINDVPLTGNNEVCSSHWHSHEYDGTTCACNLLERAGDLYVAMDGSSNNTNNCCETSQPCVEGAIMGFDRNQAGYALSSVNGWMYVNEHGQMCGPYIQAQLHEGLSTGFLPEELPVYPIVNGNLANPIPLKCLKQFHTQALWSASYSTNASSGNSHIASHSSVAGGTAASGSFGQAGLVHCHVASPSGLNQQTDSQRCATHSAHGYDLAHTNDATFAPSGLPMSGEEPCWMFEDEEGRRHGPHSLVELHYWHHSNYLQDFLPVYHVENSFGPFTLVSLIDKWSTERTKFVIEFDKDGNNTDSLTNFISNIAEDVSTQLHTGIMKAARKILFDEIISSIIPEFLALKKAQKNLRPVYAKQEDKAHPLGNNKTKNFVEKSIVVANPDVLPATVSKEVKSTHDTHVPPPARAVSSVNLEDLQEVLLGVCKGLYYDCMRVLWNAVFYDPVADCCVKWLKRKRWSAPLLPVPVSSIEQDISIMVQKTDANVPEAPSQRDLEFPPGFGPASESLDGNAELLCDLDKGTRTIKVEPEQCTLRDIMLSDALTDIQETVENSLFVSAKPLLFKYFEEILQEEMTKFFCSALKEKDEEIVDSSTTSHRPDSCGSFDMDDDPAKEPSSLSCASWGSAFERLGLPIPGAYSDQGPNELPIPVLEEDCTLPANSLQKLKVQPSNLTMEFSTFSKYITLSVCRQKLHDEVLTKSIPSYLTRLLHNCLRSVYAQKKRAKKLTKFAFESQNLIKVEKYVNKEDMYDFSAILAKHREESWRSIVSVPFDASLVKKECTYFRKKRFGQIIRCGPLSENNKSFFEKACLMKEGLRVSGDELKSLTGLVSTRATDVTLEHGDKCEIEVMKSVSSPSISQNDLPVVSISRRKKGTQKLKKGTHESVPQVLCNSKVPDMQKGASPETNLSHLNNEASTDDVQCVSGEFSVSMGESDKLEKIKVKPLLSSMKDSDRLCAANTSKSKGTRLKRKSRIDHQTPVPAKVLKVTGMSSVRRTKSKNFISGKAKTTKLSDPCPKPNGCARASIDGWEWHRWSSNALPSDKARVRGVHVAQMHFMGSETSAPQSSNAKGLSARTNRVKLRNLLAAAEGAELLKVNQLKARKKRLRFQRSKIHDWGLVALEPIEAEDFVIEYVGELIRPRISDIRERQYEKMGIGSSYLFRLDDGYVVDATKRGGIARFINHSCEPNCYPKVITVEGQKKIFIYAKRAISAGEEITYNYKFPLEEKKIPCNCGSRRCRGSMN</sequence>
<feature type="domain" description="GYF" evidence="16">
    <location>
        <begin position="303"/>
        <end position="359"/>
    </location>
</feature>
<dbReference type="RefSeq" id="XP_039118628.1">
    <property type="nucleotide sequence ID" value="XM_039262694.1"/>
</dbReference>
<evidence type="ECO:0000256" key="8">
    <source>
        <dbReference type="ARBA" id="ARBA00023015"/>
    </source>
</evidence>
<dbReference type="EC" id="2.1.1.354" evidence="2"/>
<dbReference type="RefSeq" id="XP_039118643.1">
    <property type="nucleotide sequence ID" value="XM_039262709.1"/>
</dbReference>
<keyword evidence="4" id="KW-0808">Transferase</keyword>
<proteinExistence type="predicted"/>
<keyword evidence="7" id="KW-0694">RNA-binding</keyword>
<evidence type="ECO:0000313" key="23">
    <source>
        <dbReference type="RefSeq" id="XP_039118633.1"/>
    </source>
</evidence>
<keyword evidence="6" id="KW-0156">Chromatin regulator</keyword>
<dbReference type="RefSeq" id="XP_039118638.1">
    <property type="nucleotide sequence ID" value="XM_039262704.1"/>
</dbReference>
<dbReference type="InterPro" id="IPR035445">
    <property type="entry name" value="GYF-like_dom_sf"/>
</dbReference>
<dbReference type="PROSITE" id="PS50868">
    <property type="entry name" value="POST_SET"/>
    <property type="match status" value="1"/>
</dbReference>
<evidence type="ECO:0000256" key="9">
    <source>
        <dbReference type="ARBA" id="ARBA00023163"/>
    </source>
</evidence>
<dbReference type="Pfam" id="PF02213">
    <property type="entry name" value="GYF"/>
    <property type="match status" value="1"/>
</dbReference>
<dbReference type="RefSeq" id="XP_039118633.1">
    <property type="nucleotide sequence ID" value="XM_039262699.1"/>
</dbReference>
<dbReference type="InterPro" id="IPR003616">
    <property type="entry name" value="Post-SET_dom"/>
</dbReference>
<evidence type="ECO:0000313" key="19">
    <source>
        <dbReference type="RefSeq" id="XP_039118614.1"/>
    </source>
</evidence>
<gene>
    <name evidence="19 20 21 22 23 24 25 26 27" type="primary">LOC120254598</name>
</gene>
<evidence type="ECO:0000256" key="14">
    <source>
        <dbReference type="SAM" id="MobiDB-lite"/>
    </source>
</evidence>
<evidence type="ECO:0000256" key="1">
    <source>
        <dbReference type="ARBA" id="ARBA00004123"/>
    </source>
</evidence>
<evidence type="ECO:0000313" key="24">
    <source>
        <dbReference type="RefSeq" id="XP_039118638.1"/>
    </source>
</evidence>
<protein>
    <recommendedName>
        <fullName evidence="2">[histone H3]-lysine(4) N-trimethyltransferase</fullName>
        <ecNumber evidence="2">2.1.1.354</ecNumber>
    </recommendedName>
</protein>
<dbReference type="GO" id="GO:0032259">
    <property type="term" value="P:methylation"/>
    <property type="evidence" value="ECO:0007669"/>
    <property type="project" value="UniProtKB-KW"/>
</dbReference>
<evidence type="ECO:0000313" key="18">
    <source>
        <dbReference type="Proteomes" id="UP001515500"/>
    </source>
</evidence>
<evidence type="ECO:0000256" key="13">
    <source>
        <dbReference type="ARBA" id="ARBA00049129"/>
    </source>
</evidence>
<dbReference type="InterPro" id="IPR046341">
    <property type="entry name" value="SET_dom_sf"/>
</dbReference>
<comment type="catalytic activity">
    <reaction evidence="13">
        <text>N(6),N(6)-dimethyl-L-lysyl(4)-[histone H3] + S-adenosyl-L-methionine = N(6),N(6),N(6)-trimethyl-L-lysyl(4)-[histone H3] + S-adenosyl-L-homocysteine + H(+)</text>
        <dbReference type="Rhea" id="RHEA:60272"/>
        <dbReference type="Rhea" id="RHEA-COMP:15537"/>
        <dbReference type="Rhea" id="RHEA-COMP:15540"/>
        <dbReference type="ChEBI" id="CHEBI:15378"/>
        <dbReference type="ChEBI" id="CHEBI:57856"/>
        <dbReference type="ChEBI" id="CHEBI:59789"/>
        <dbReference type="ChEBI" id="CHEBI:61961"/>
        <dbReference type="ChEBI" id="CHEBI:61976"/>
    </reaction>
</comment>
<dbReference type="PANTHER" id="PTHR45814:SF2">
    <property type="entry name" value="HISTONE-LYSINE N-METHYLTRANSFERASE SETD1"/>
    <property type="match status" value="1"/>
</dbReference>
<keyword evidence="9" id="KW-0804">Transcription</keyword>
<evidence type="ECO:0000256" key="2">
    <source>
        <dbReference type="ARBA" id="ARBA00012182"/>
    </source>
</evidence>
<dbReference type="GeneID" id="120254598"/>
<keyword evidence="10" id="KW-0539">Nucleus</keyword>
<name>A0AB40AVL6_DIOCR</name>
<comment type="subcellular location">
    <subcellularLocation>
        <location evidence="1">Nucleus</location>
    </subcellularLocation>
</comment>